<protein>
    <submittedName>
        <fullName evidence="3">Regulator of Ras-like GTPase activity, Roadblock/LC7/MglB family</fullName>
    </submittedName>
</protein>
<dbReference type="EMBL" id="NQJD01000001">
    <property type="protein sequence ID" value="TAA76255.1"/>
    <property type="molecule type" value="Genomic_DNA"/>
</dbReference>
<feature type="compositionally biased region" description="Low complexity" evidence="1">
    <location>
        <begin position="144"/>
        <end position="162"/>
    </location>
</feature>
<dbReference type="AlphaFoldDB" id="A0A521G5F5"/>
<dbReference type="Pfam" id="PF03259">
    <property type="entry name" value="Robl_LC7"/>
    <property type="match status" value="1"/>
</dbReference>
<name>A0A521G5F5_9BACT</name>
<organism evidence="3 4">
    <name type="scientific">Candidatus Electronema aureum</name>
    <dbReference type="NCBI Taxonomy" id="2005002"/>
    <lineage>
        <taxon>Bacteria</taxon>
        <taxon>Pseudomonadati</taxon>
        <taxon>Thermodesulfobacteriota</taxon>
        <taxon>Desulfobulbia</taxon>
        <taxon>Desulfobulbales</taxon>
        <taxon>Desulfobulbaceae</taxon>
        <taxon>Candidatus Electronema</taxon>
    </lineage>
</organism>
<evidence type="ECO:0000259" key="2">
    <source>
        <dbReference type="SMART" id="SM00960"/>
    </source>
</evidence>
<dbReference type="InterPro" id="IPR004942">
    <property type="entry name" value="Roadblock/LAMTOR2_dom"/>
</dbReference>
<dbReference type="Proteomes" id="UP000316238">
    <property type="component" value="Unassembled WGS sequence"/>
</dbReference>
<dbReference type="SMART" id="SM00960">
    <property type="entry name" value="Robl_LC7"/>
    <property type="match status" value="1"/>
</dbReference>
<keyword evidence="4" id="KW-1185">Reference proteome</keyword>
<sequence>MDVQKKLSRLAEIDGFLGTALFSAEGRLLAKCEPFDFDLKLVASLANGVLVNAQKASLDMGFGRCQFTYVHTEKALILIRCLNEGRNPLRTEPGKCHIHLVLLVDNPDSFGIAKLEINKVIESLAEDFRMPETTLQLPKRKPLQPAQAARQQEQQRQPPAAVQRHHLRDVAESLDNEKIDAMFDGLLMQPARMAEEYT</sequence>
<gene>
    <name evidence="3" type="ORF">CDV28_101157</name>
</gene>
<proteinExistence type="predicted"/>
<feature type="region of interest" description="Disordered" evidence="1">
    <location>
        <begin position="135"/>
        <end position="165"/>
    </location>
</feature>
<evidence type="ECO:0000313" key="4">
    <source>
        <dbReference type="Proteomes" id="UP000316238"/>
    </source>
</evidence>
<evidence type="ECO:0000313" key="3">
    <source>
        <dbReference type="EMBL" id="TAA76255.1"/>
    </source>
</evidence>
<reference evidence="3" key="1">
    <citation type="submission" date="2017-07" db="EMBL/GenBank/DDBJ databases">
        <title>The cable genome - Insights into the physiology and evolution of filamentous bacteria capable of sulfide oxidation via long distance electron transfer.</title>
        <authorList>
            <person name="Thorup C."/>
            <person name="Bjerg J.T."/>
            <person name="Schreiber L."/>
            <person name="Nielsen L.P."/>
            <person name="Kjeldsen K.U."/>
            <person name="Boesen T."/>
            <person name="Boggild A."/>
            <person name="Meysman F."/>
            <person name="Geelhoed J."/>
            <person name="Schramm A."/>
        </authorList>
    </citation>
    <scope>NUCLEOTIDE SEQUENCE [LARGE SCALE GENOMIC DNA]</scope>
    <source>
        <strain evidence="3">GS</strain>
    </source>
</reference>
<comment type="caution">
    <text evidence="3">The sequence shown here is derived from an EMBL/GenBank/DDBJ whole genome shotgun (WGS) entry which is preliminary data.</text>
</comment>
<feature type="domain" description="Roadblock/LAMTOR2" evidence="2">
    <location>
        <begin position="3"/>
        <end position="104"/>
    </location>
</feature>
<dbReference type="Gene3D" id="3.30.450.30">
    <property type="entry name" value="Dynein light chain 2a, cytoplasmic"/>
    <property type="match status" value="1"/>
</dbReference>
<dbReference type="SUPFAM" id="SSF103196">
    <property type="entry name" value="Roadblock/LC7 domain"/>
    <property type="match status" value="1"/>
</dbReference>
<evidence type="ECO:0000256" key="1">
    <source>
        <dbReference type="SAM" id="MobiDB-lite"/>
    </source>
</evidence>
<accession>A0A521G5F5</accession>